<keyword evidence="2" id="KW-1185">Reference proteome</keyword>
<gene>
    <name evidence="1" type="ORF">NFRAN_2398</name>
</gene>
<evidence type="ECO:0000313" key="2">
    <source>
        <dbReference type="Proteomes" id="UP000294299"/>
    </source>
</evidence>
<accession>A0A484IC97</accession>
<reference evidence="1 2" key="1">
    <citation type="submission" date="2019-02" db="EMBL/GenBank/DDBJ databases">
        <authorList>
            <person name="Lehtovirta-Morley E L."/>
        </authorList>
    </citation>
    <scope>NUCLEOTIDE SEQUENCE [LARGE SCALE GENOMIC DNA]</scope>
    <source>
        <strain evidence="1">NFRAN1</strain>
    </source>
</reference>
<dbReference type="GeneID" id="39421609"/>
<dbReference type="OrthoDB" id="9821at2157"/>
<protein>
    <submittedName>
        <fullName evidence="1">Uncharacterized protein</fullName>
    </submittedName>
</protein>
<dbReference type="EMBL" id="LR216287">
    <property type="protein sequence ID" value="VFJ14720.1"/>
    <property type="molecule type" value="Genomic_DNA"/>
</dbReference>
<dbReference type="RefSeq" id="WP_134484851.1">
    <property type="nucleotide sequence ID" value="NZ_LR216287.1"/>
</dbReference>
<dbReference type="AlphaFoldDB" id="A0A484IC97"/>
<organism evidence="1 2">
    <name type="scientific">Candidatus Nitrosocosmicus franklandianus</name>
    <dbReference type="NCBI Taxonomy" id="1798806"/>
    <lineage>
        <taxon>Archaea</taxon>
        <taxon>Nitrososphaerota</taxon>
        <taxon>Nitrososphaeria</taxon>
        <taxon>Nitrososphaerales</taxon>
        <taxon>Nitrososphaeraceae</taxon>
        <taxon>Candidatus Nitrosocosmicus</taxon>
    </lineage>
</organism>
<evidence type="ECO:0000313" key="1">
    <source>
        <dbReference type="EMBL" id="VFJ14720.1"/>
    </source>
</evidence>
<name>A0A484IC97_9ARCH</name>
<dbReference type="Proteomes" id="UP000294299">
    <property type="component" value="Chromosome NFRAN"/>
</dbReference>
<proteinExistence type="predicted"/>
<dbReference type="KEGG" id="nfn:NFRAN_2398"/>
<sequence>MSIVKNHIKDPSSTLSTNFNYPIINDIESSESKNQTELNDNRIMNLQDDRDSGNDRSDKVLDDLLNYTLEIQRSNNPEKYPEWKAEIERVIEKTYGSDSIELRQIKDAMKLNFLTTSGQSEEQRDIYFDNLYERRFNRIETLINEFKLMRQIKTYHQ</sequence>